<evidence type="ECO:0000256" key="1">
    <source>
        <dbReference type="ARBA" id="ARBA00001917"/>
    </source>
</evidence>
<proteinExistence type="inferred from homology"/>
<keyword evidence="7" id="KW-1185">Reference proteome</keyword>
<evidence type="ECO:0000259" key="5">
    <source>
        <dbReference type="Pfam" id="PF01613"/>
    </source>
</evidence>
<sequence>MLITQDKLQAFDRIKRLNLINSITGIKPANLIGTQNLKQQSNLALFSSVVHLGSDPAILGFITRPSEEVPRHTLENILTTKHYTINHVPTSMVQQAHQTAAKYPAAQSEFSACGFSEQIINHFPAPFVEQAQIKIGLKLAEILPIAINQTQMVIGVIEIMELADELLSTEGYIDLQRAQSAGVSGLNNYYGLQSIQSFPYPRV</sequence>
<name>A0A4R6XLU0_9GAMM</name>
<dbReference type="GO" id="GO:0010181">
    <property type="term" value="F:FMN binding"/>
    <property type="evidence" value="ECO:0007669"/>
    <property type="project" value="InterPro"/>
</dbReference>
<dbReference type="InterPro" id="IPR012349">
    <property type="entry name" value="Split_barrel_FMN-bd"/>
</dbReference>
<dbReference type="AlphaFoldDB" id="A0A4R6XLU0"/>
<evidence type="ECO:0000313" key="7">
    <source>
        <dbReference type="Proteomes" id="UP000295724"/>
    </source>
</evidence>
<keyword evidence="2" id="KW-0285">Flavoprotein</keyword>
<protein>
    <submittedName>
        <fullName evidence="6">Flavin reductase (DIM6/NTAB) family NADH-FMN oxidoreductase RutF</fullName>
    </submittedName>
</protein>
<evidence type="ECO:0000256" key="2">
    <source>
        <dbReference type="ARBA" id="ARBA00022630"/>
    </source>
</evidence>
<gene>
    <name evidence="6" type="ORF">C8D91_1579</name>
</gene>
<dbReference type="RefSeq" id="WP_099018442.1">
    <property type="nucleotide sequence ID" value="NZ_NIHB01000001.1"/>
</dbReference>
<evidence type="ECO:0000256" key="4">
    <source>
        <dbReference type="ARBA" id="ARBA00038054"/>
    </source>
</evidence>
<dbReference type="PANTHER" id="PTHR33798:SF5">
    <property type="entry name" value="FLAVIN REDUCTASE LIKE DOMAIN-CONTAINING PROTEIN"/>
    <property type="match status" value="1"/>
</dbReference>
<feature type="domain" description="Flavin reductase like" evidence="5">
    <location>
        <begin position="28"/>
        <end position="166"/>
    </location>
</feature>
<comment type="cofactor">
    <cofactor evidence="1">
        <name>FMN</name>
        <dbReference type="ChEBI" id="CHEBI:58210"/>
    </cofactor>
</comment>
<evidence type="ECO:0000313" key="6">
    <source>
        <dbReference type="EMBL" id="TDR20605.1"/>
    </source>
</evidence>
<keyword evidence="3" id="KW-0288">FMN</keyword>
<dbReference type="InterPro" id="IPR002563">
    <property type="entry name" value="Flavin_Rdtase-like_dom"/>
</dbReference>
<reference evidence="6 7" key="1">
    <citation type="submission" date="2019-03" db="EMBL/GenBank/DDBJ databases">
        <title>Genomic Encyclopedia of Type Strains, Phase IV (KMG-IV): sequencing the most valuable type-strain genomes for metagenomic binning, comparative biology and taxonomic classification.</title>
        <authorList>
            <person name="Goeker M."/>
        </authorList>
    </citation>
    <scope>NUCLEOTIDE SEQUENCE [LARGE SCALE GENOMIC DNA]</scope>
    <source>
        <strain evidence="6 7">DSM 25488</strain>
    </source>
</reference>
<dbReference type="Proteomes" id="UP000295724">
    <property type="component" value="Unassembled WGS sequence"/>
</dbReference>
<dbReference type="GO" id="GO:0016646">
    <property type="term" value="F:oxidoreductase activity, acting on the CH-NH group of donors, NAD or NADP as acceptor"/>
    <property type="evidence" value="ECO:0007669"/>
    <property type="project" value="UniProtKB-ARBA"/>
</dbReference>
<comment type="similarity">
    <text evidence="4">Belongs to the flavoredoxin family.</text>
</comment>
<organism evidence="6 7">
    <name type="scientific">Marinicella litoralis</name>
    <dbReference type="NCBI Taxonomy" id="644220"/>
    <lineage>
        <taxon>Bacteria</taxon>
        <taxon>Pseudomonadati</taxon>
        <taxon>Pseudomonadota</taxon>
        <taxon>Gammaproteobacteria</taxon>
        <taxon>Lysobacterales</taxon>
        <taxon>Marinicellaceae</taxon>
        <taxon>Marinicella</taxon>
    </lineage>
</organism>
<comment type="caution">
    <text evidence="6">The sequence shown here is derived from an EMBL/GenBank/DDBJ whole genome shotgun (WGS) entry which is preliminary data.</text>
</comment>
<dbReference type="PANTHER" id="PTHR33798">
    <property type="entry name" value="FLAVOPROTEIN OXYGENASE"/>
    <property type="match status" value="1"/>
</dbReference>
<evidence type="ECO:0000256" key="3">
    <source>
        <dbReference type="ARBA" id="ARBA00022643"/>
    </source>
</evidence>
<dbReference type="Gene3D" id="2.30.110.10">
    <property type="entry name" value="Electron Transport, Fmn-binding Protein, Chain A"/>
    <property type="match status" value="1"/>
</dbReference>
<dbReference type="EMBL" id="SNZB01000003">
    <property type="protein sequence ID" value="TDR20605.1"/>
    <property type="molecule type" value="Genomic_DNA"/>
</dbReference>
<dbReference type="OrthoDB" id="9785826at2"/>
<dbReference type="Pfam" id="PF01613">
    <property type="entry name" value="Flavin_Reduct"/>
    <property type="match status" value="1"/>
</dbReference>
<dbReference type="SUPFAM" id="SSF50475">
    <property type="entry name" value="FMN-binding split barrel"/>
    <property type="match status" value="1"/>
</dbReference>
<accession>A0A4R6XLU0</accession>